<evidence type="ECO:0000313" key="3">
    <source>
        <dbReference type="Proteomes" id="UP000828390"/>
    </source>
</evidence>
<name>A0A9D3Y501_DREPO</name>
<comment type="caution">
    <text evidence="2">The sequence shown here is derived from an EMBL/GenBank/DDBJ whole genome shotgun (WGS) entry which is preliminary data.</text>
</comment>
<feature type="compositionally biased region" description="Low complexity" evidence="1">
    <location>
        <begin position="11"/>
        <end position="26"/>
    </location>
</feature>
<evidence type="ECO:0000256" key="1">
    <source>
        <dbReference type="SAM" id="MobiDB-lite"/>
    </source>
</evidence>
<dbReference type="AlphaFoldDB" id="A0A9D3Y501"/>
<reference evidence="2" key="2">
    <citation type="submission" date="2020-11" db="EMBL/GenBank/DDBJ databases">
        <authorList>
            <person name="McCartney M.A."/>
            <person name="Auch B."/>
            <person name="Kono T."/>
            <person name="Mallez S."/>
            <person name="Becker A."/>
            <person name="Gohl D.M."/>
            <person name="Silverstein K.A.T."/>
            <person name="Koren S."/>
            <person name="Bechman K.B."/>
            <person name="Herman A."/>
            <person name="Abrahante J.E."/>
            <person name="Garbe J."/>
        </authorList>
    </citation>
    <scope>NUCLEOTIDE SEQUENCE</scope>
    <source>
        <strain evidence="2">Duluth1</strain>
        <tissue evidence="2">Whole animal</tissue>
    </source>
</reference>
<keyword evidence="3" id="KW-1185">Reference proteome</keyword>
<accession>A0A9D3Y501</accession>
<feature type="region of interest" description="Disordered" evidence="1">
    <location>
        <begin position="1"/>
        <end position="26"/>
    </location>
</feature>
<organism evidence="2 3">
    <name type="scientific">Dreissena polymorpha</name>
    <name type="common">Zebra mussel</name>
    <name type="synonym">Mytilus polymorpha</name>
    <dbReference type="NCBI Taxonomy" id="45954"/>
    <lineage>
        <taxon>Eukaryota</taxon>
        <taxon>Metazoa</taxon>
        <taxon>Spiralia</taxon>
        <taxon>Lophotrochozoa</taxon>
        <taxon>Mollusca</taxon>
        <taxon>Bivalvia</taxon>
        <taxon>Autobranchia</taxon>
        <taxon>Heteroconchia</taxon>
        <taxon>Euheterodonta</taxon>
        <taxon>Imparidentia</taxon>
        <taxon>Neoheterodontei</taxon>
        <taxon>Myida</taxon>
        <taxon>Dreissenoidea</taxon>
        <taxon>Dreissenidae</taxon>
        <taxon>Dreissena</taxon>
    </lineage>
</organism>
<protein>
    <submittedName>
        <fullName evidence="2">Uncharacterized protein</fullName>
    </submittedName>
</protein>
<dbReference type="Proteomes" id="UP000828390">
    <property type="component" value="Unassembled WGS sequence"/>
</dbReference>
<feature type="compositionally biased region" description="Polar residues" evidence="1">
    <location>
        <begin position="1"/>
        <end position="10"/>
    </location>
</feature>
<dbReference type="EMBL" id="JAIWYP010000027">
    <property type="protein sequence ID" value="KAH3691991.1"/>
    <property type="molecule type" value="Genomic_DNA"/>
</dbReference>
<sequence>MAFSSNSNIEASTSQSTGAHSTATSTTESSTLLYIGTGLGVFVVSLLKELLSS</sequence>
<evidence type="ECO:0000313" key="2">
    <source>
        <dbReference type="EMBL" id="KAH3691991.1"/>
    </source>
</evidence>
<gene>
    <name evidence="2" type="ORF">DPMN_191407</name>
</gene>
<reference evidence="2" key="1">
    <citation type="journal article" date="2019" name="bioRxiv">
        <title>The Genome of the Zebra Mussel, Dreissena polymorpha: A Resource for Invasive Species Research.</title>
        <authorList>
            <person name="McCartney M.A."/>
            <person name="Auch B."/>
            <person name="Kono T."/>
            <person name="Mallez S."/>
            <person name="Zhang Y."/>
            <person name="Obille A."/>
            <person name="Becker A."/>
            <person name="Abrahante J.E."/>
            <person name="Garbe J."/>
            <person name="Badalamenti J.P."/>
            <person name="Herman A."/>
            <person name="Mangelson H."/>
            <person name="Liachko I."/>
            <person name="Sullivan S."/>
            <person name="Sone E.D."/>
            <person name="Koren S."/>
            <person name="Silverstein K.A.T."/>
            <person name="Beckman K.B."/>
            <person name="Gohl D.M."/>
        </authorList>
    </citation>
    <scope>NUCLEOTIDE SEQUENCE</scope>
    <source>
        <strain evidence="2">Duluth1</strain>
        <tissue evidence="2">Whole animal</tissue>
    </source>
</reference>
<proteinExistence type="predicted"/>